<organism evidence="1 2">
    <name type="scientific">Trema orientale</name>
    <name type="common">Charcoal tree</name>
    <name type="synonym">Celtis orientalis</name>
    <dbReference type="NCBI Taxonomy" id="63057"/>
    <lineage>
        <taxon>Eukaryota</taxon>
        <taxon>Viridiplantae</taxon>
        <taxon>Streptophyta</taxon>
        <taxon>Embryophyta</taxon>
        <taxon>Tracheophyta</taxon>
        <taxon>Spermatophyta</taxon>
        <taxon>Magnoliopsida</taxon>
        <taxon>eudicotyledons</taxon>
        <taxon>Gunneridae</taxon>
        <taxon>Pentapetalae</taxon>
        <taxon>rosids</taxon>
        <taxon>fabids</taxon>
        <taxon>Rosales</taxon>
        <taxon>Cannabaceae</taxon>
        <taxon>Trema</taxon>
    </lineage>
</organism>
<dbReference type="GO" id="GO:0016740">
    <property type="term" value="F:transferase activity"/>
    <property type="evidence" value="ECO:0007669"/>
    <property type="project" value="UniProtKB-KW"/>
</dbReference>
<dbReference type="AlphaFoldDB" id="A0A2P5C8A6"/>
<proteinExistence type="predicted"/>
<dbReference type="InterPro" id="IPR023213">
    <property type="entry name" value="CAT-like_dom_sf"/>
</dbReference>
<keyword evidence="2" id="KW-1185">Reference proteome</keyword>
<dbReference type="InParanoid" id="A0A2P5C8A6"/>
<dbReference type="Gene3D" id="3.30.559.10">
    <property type="entry name" value="Chloramphenicol acetyltransferase-like domain"/>
    <property type="match status" value="1"/>
</dbReference>
<dbReference type="Pfam" id="PF02458">
    <property type="entry name" value="Transferase"/>
    <property type="match status" value="1"/>
</dbReference>
<name>A0A2P5C8A6_TREOI</name>
<gene>
    <name evidence="1" type="ORF">TorRG33x02_294090</name>
</gene>
<evidence type="ECO:0000313" key="1">
    <source>
        <dbReference type="EMBL" id="PON57231.1"/>
    </source>
</evidence>
<dbReference type="EMBL" id="JXTC01000399">
    <property type="protein sequence ID" value="PON57231.1"/>
    <property type="molecule type" value="Genomic_DNA"/>
</dbReference>
<dbReference type="STRING" id="63057.A0A2P5C8A6"/>
<comment type="caution">
    <text evidence="1">The sequence shown here is derived from an EMBL/GenBank/DDBJ whole genome shotgun (WGS) entry which is preliminary data.</text>
</comment>
<dbReference type="OrthoDB" id="1862401at2759"/>
<accession>A0A2P5C8A6</accession>
<protein>
    <submittedName>
        <fullName evidence="1">Transferase</fullName>
    </submittedName>
</protein>
<keyword evidence="1" id="KW-0808">Transferase</keyword>
<evidence type="ECO:0000313" key="2">
    <source>
        <dbReference type="Proteomes" id="UP000237000"/>
    </source>
</evidence>
<reference evidence="2" key="1">
    <citation type="submission" date="2016-06" db="EMBL/GenBank/DDBJ databases">
        <title>Parallel loss of symbiosis genes in relatives of nitrogen-fixing non-legume Parasponia.</title>
        <authorList>
            <person name="Van Velzen R."/>
            <person name="Holmer R."/>
            <person name="Bu F."/>
            <person name="Rutten L."/>
            <person name="Van Zeijl A."/>
            <person name="Liu W."/>
            <person name="Santuari L."/>
            <person name="Cao Q."/>
            <person name="Sharma T."/>
            <person name="Shen D."/>
            <person name="Roswanjaya Y."/>
            <person name="Wardhani T."/>
            <person name="Kalhor M.S."/>
            <person name="Jansen J."/>
            <person name="Van den Hoogen J."/>
            <person name="Gungor B."/>
            <person name="Hartog M."/>
            <person name="Hontelez J."/>
            <person name="Verver J."/>
            <person name="Yang W.-C."/>
            <person name="Schijlen E."/>
            <person name="Repin R."/>
            <person name="Schilthuizen M."/>
            <person name="Schranz E."/>
            <person name="Heidstra R."/>
            <person name="Miyata K."/>
            <person name="Fedorova E."/>
            <person name="Kohlen W."/>
            <person name="Bisseling T."/>
            <person name="Smit S."/>
            <person name="Geurts R."/>
        </authorList>
    </citation>
    <scope>NUCLEOTIDE SEQUENCE [LARGE SCALE GENOMIC DNA]</scope>
    <source>
        <strain evidence="2">cv. RG33-2</strain>
    </source>
</reference>
<sequence>MVLPKEGTSLVYDHKLSSVGPGQASGTNMVHDFSGVDLAMKLHYLRGVYFFSGKAIEGITNMRIKETLFYFFNEYFHTCGRFRRSDSGRPFIKCNDCGARFIEAHCDKTIAEWLEMEDWPSMQKMLVSQQVIGPELSFSPPLLLQGHLEEV</sequence>
<dbReference type="Proteomes" id="UP000237000">
    <property type="component" value="Unassembled WGS sequence"/>
</dbReference>